<keyword evidence="1" id="KW-0472">Membrane</keyword>
<dbReference type="VEuPathDB" id="FungiDB:P175DRAFT_0345949"/>
<reference evidence="2 3" key="1">
    <citation type="journal article" date="2018" name="Proc. Natl. Acad. Sci. U.S.A.">
        <title>Linking secondary metabolites to gene clusters through genome sequencing of six diverse Aspergillus species.</title>
        <authorList>
            <person name="Kaerboelling I."/>
            <person name="Vesth T.C."/>
            <person name="Frisvad J.C."/>
            <person name="Nybo J.L."/>
            <person name="Theobald S."/>
            <person name="Kuo A."/>
            <person name="Bowyer P."/>
            <person name="Matsuda Y."/>
            <person name="Mondo S."/>
            <person name="Lyhne E.K."/>
            <person name="Kogle M.E."/>
            <person name="Clum A."/>
            <person name="Lipzen A."/>
            <person name="Salamov A."/>
            <person name="Ngan C.Y."/>
            <person name="Daum C."/>
            <person name="Chiniquy J."/>
            <person name="Barry K."/>
            <person name="LaButti K."/>
            <person name="Haridas S."/>
            <person name="Simmons B.A."/>
            <person name="Magnuson J.K."/>
            <person name="Mortensen U.H."/>
            <person name="Larsen T.O."/>
            <person name="Grigoriev I.V."/>
            <person name="Baker S.E."/>
            <person name="Andersen M.R."/>
        </authorList>
    </citation>
    <scope>NUCLEOTIDE SEQUENCE [LARGE SCALE GENOMIC DNA]</scope>
    <source>
        <strain evidence="2 3">IBT 24754</strain>
    </source>
</reference>
<feature type="transmembrane region" description="Helical" evidence="1">
    <location>
        <begin position="12"/>
        <end position="30"/>
    </location>
</feature>
<protein>
    <submittedName>
        <fullName evidence="2">Uncharacterized protein</fullName>
    </submittedName>
</protein>
<evidence type="ECO:0000256" key="1">
    <source>
        <dbReference type="SAM" id="Phobius"/>
    </source>
</evidence>
<sequence length="75" mass="8722">MGLGHPLYERRRLECILGLQLLFFFVFSIFHHEDYNNGNDDQDNNWSDDYLEECFNKTHDDGGGKDHGVNKRGGC</sequence>
<accession>A0A2T5LP11</accession>
<comment type="caution">
    <text evidence="2">The sequence shown here is derived from an EMBL/GenBank/DDBJ whole genome shotgun (WGS) entry which is preliminary data.</text>
</comment>
<dbReference type="GeneID" id="63809788"/>
<proteinExistence type="predicted"/>
<evidence type="ECO:0000313" key="3">
    <source>
        <dbReference type="Proteomes" id="UP000244073"/>
    </source>
</evidence>
<dbReference type="AlphaFoldDB" id="A0A2T5LP11"/>
<keyword evidence="1" id="KW-0812">Transmembrane</keyword>
<organism evidence="2 3">
    <name type="scientific">Aspergillus ochraceoroseus IBT 24754</name>
    <dbReference type="NCBI Taxonomy" id="1392256"/>
    <lineage>
        <taxon>Eukaryota</taxon>
        <taxon>Fungi</taxon>
        <taxon>Dikarya</taxon>
        <taxon>Ascomycota</taxon>
        <taxon>Pezizomycotina</taxon>
        <taxon>Eurotiomycetes</taxon>
        <taxon>Eurotiomycetidae</taxon>
        <taxon>Eurotiales</taxon>
        <taxon>Aspergillaceae</taxon>
        <taxon>Aspergillus</taxon>
        <taxon>Aspergillus subgen. Nidulantes</taxon>
    </lineage>
</organism>
<name>A0A2T5LP11_9EURO</name>
<gene>
    <name evidence="2" type="ORF">P175DRAFT_0345949</name>
</gene>
<evidence type="ECO:0000313" key="2">
    <source>
        <dbReference type="EMBL" id="PTU18022.1"/>
    </source>
</evidence>
<dbReference type="EMBL" id="MSFN02000008">
    <property type="protein sequence ID" value="PTU18022.1"/>
    <property type="molecule type" value="Genomic_DNA"/>
</dbReference>
<keyword evidence="1" id="KW-1133">Transmembrane helix</keyword>
<dbReference type="RefSeq" id="XP_040749414.1">
    <property type="nucleotide sequence ID" value="XM_040892906.1"/>
</dbReference>
<dbReference type="Proteomes" id="UP000244073">
    <property type="component" value="Unassembled WGS sequence"/>
</dbReference>